<dbReference type="Gene3D" id="3.40.980.10">
    <property type="entry name" value="MoaB/Mog-like domain"/>
    <property type="match status" value="1"/>
</dbReference>
<keyword evidence="7" id="KW-0479">Metal-binding</keyword>
<keyword evidence="10" id="KW-1185">Reference proteome</keyword>
<evidence type="ECO:0000259" key="8">
    <source>
        <dbReference type="SMART" id="SM00852"/>
    </source>
</evidence>
<comment type="function">
    <text evidence="1 7">Catalyzes the insertion of molybdate into adenylated molybdopterin with the concomitant release of AMP.</text>
</comment>
<comment type="caution">
    <text evidence="9">The sequence shown here is derived from an EMBL/GenBank/DDBJ whole genome shotgun (WGS) entry which is preliminary data.</text>
</comment>
<evidence type="ECO:0000313" key="10">
    <source>
        <dbReference type="Proteomes" id="UP001165586"/>
    </source>
</evidence>
<dbReference type="InterPro" id="IPR036425">
    <property type="entry name" value="MoaB/Mog-like_dom_sf"/>
</dbReference>
<evidence type="ECO:0000256" key="7">
    <source>
        <dbReference type="RuleBase" id="RU365090"/>
    </source>
</evidence>
<comment type="similarity">
    <text evidence="3 7">Belongs to the MoeA family.</text>
</comment>
<accession>A0ABT2H308</accession>
<feature type="domain" description="MoaB/Mog" evidence="8">
    <location>
        <begin position="214"/>
        <end position="355"/>
    </location>
</feature>
<dbReference type="InterPro" id="IPR038987">
    <property type="entry name" value="MoeA-like"/>
</dbReference>
<evidence type="ECO:0000256" key="3">
    <source>
        <dbReference type="ARBA" id="ARBA00010763"/>
    </source>
</evidence>
<dbReference type="SUPFAM" id="SSF63867">
    <property type="entry name" value="MoeA C-terminal domain-like"/>
    <property type="match status" value="1"/>
</dbReference>
<comment type="cofactor">
    <cofactor evidence="7">
        <name>Mg(2+)</name>
        <dbReference type="ChEBI" id="CHEBI:18420"/>
    </cofactor>
</comment>
<dbReference type="PANTHER" id="PTHR10192:SF5">
    <property type="entry name" value="GEPHYRIN"/>
    <property type="match status" value="1"/>
</dbReference>
<evidence type="ECO:0000256" key="5">
    <source>
        <dbReference type="ARBA" id="ARBA00023150"/>
    </source>
</evidence>
<dbReference type="SUPFAM" id="SSF63882">
    <property type="entry name" value="MoeA N-terminal region -like"/>
    <property type="match status" value="1"/>
</dbReference>
<keyword evidence="5 7" id="KW-0501">Molybdenum cofactor biosynthesis</keyword>
<dbReference type="SMART" id="SM00852">
    <property type="entry name" value="MoCF_biosynth"/>
    <property type="match status" value="1"/>
</dbReference>
<proteinExistence type="inferred from homology"/>
<keyword evidence="7" id="KW-0460">Magnesium</keyword>
<comment type="pathway">
    <text evidence="2 7">Cofactor biosynthesis; molybdopterin biosynthesis.</text>
</comment>
<evidence type="ECO:0000256" key="6">
    <source>
        <dbReference type="ARBA" id="ARBA00047317"/>
    </source>
</evidence>
<dbReference type="SUPFAM" id="SSF53218">
    <property type="entry name" value="Molybdenum cofactor biosynthesis proteins"/>
    <property type="match status" value="1"/>
</dbReference>
<dbReference type="Gene3D" id="3.90.105.10">
    <property type="entry name" value="Molybdopterin biosynthesis moea protein, domain 2"/>
    <property type="match status" value="1"/>
</dbReference>
<gene>
    <name evidence="9" type="ORF">N1032_11180</name>
</gene>
<evidence type="ECO:0000256" key="2">
    <source>
        <dbReference type="ARBA" id="ARBA00005046"/>
    </source>
</evidence>
<dbReference type="NCBIfam" id="NF045515">
    <property type="entry name" value="Glp_gephyrin"/>
    <property type="match status" value="1"/>
</dbReference>
<dbReference type="InterPro" id="IPR036688">
    <property type="entry name" value="MoeA_C_domain_IV_sf"/>
</dbReference>
<dbReference type="InterPro" id="IPR001453">
    <property type="entry name" value="MoaB/Mog_dom"/>
</dbReference>
<dbReference type="Gene3D" id="2.170.190.11">
    <property type="entry name" value="Molybdopterin biosynthesis moea protein, domain 3"/>
    <property type="match status" value="1"/>
</dbReference>
<dbReference type="InterPro" id="IPR005110">
    <property type="entry name" value="MoeA_linker/N"/>
</dbReference>
<name>A0ABT2H308_9MICO</name>
<reference evidence="9" key="1">
    <citation type="submission" date="2022-08" db="EMBL/GenBank/DDBJ databases">
        <authorList>
            <person name="Deng Y."/>
            <person name="Han X.-F."/>
            <person name="Zhang Y.-Q."/>
        </authorList>
    </citation>
    <scope>NUCLEOTIDE SEQUENCE</scope>
    <source>
        <strain evidence="9">CPCC 203386</strain>
    </source>
</reference>
<evidence type="ECO:0000313" key="9">
    <source>
        <dbReference type="EMBL" id="MCS5734299.1"/>
    </source>
</evidence>
<dbReference type="Gene3D" id="2.40.340.10">
    <property type="entry name" value="MoeA, C-terminal, domain IV"/>
    <property type="match status" value="1"/>
</dbReference>
<protein>
    <recommendedName>
        <fullName evidence="7">Molybdopterin molybdenumtransferase</fullName>
        <ecNumber evidence="7">2.10.1.1</ecNumber>
    </recommendedName>
</protein>
<dbReference type="Pfam" id="PF03453">
    <property type="entry name" value="MoeA_N"/>
    <property type="match status" value="1"/>
</dbReference>
<keyword evidence="7" id="KW-0808">Transferase</keyword>
<dbReference type="PANTHER" id="PTHR10192">
    <property type="entry name" value="MOLYBDOPTERIN BIOSYNTHESIS PROTEIN"/>
    <property type="match status" value="1"/>
</dbReference>
<evidence type="ECO:0000256" key="4">
    <source>
        <dbReference type="ARBA" id="ARBA00022505"/>
    </source>
</evidence>
<organism evidence="9 10">
    <name type="scientific">Herbiconiux daphne</name>
    <dbReference type="NCBI Taxonomy" id="2970914"/>
    <lineage>
        <taxon>Bacteria</taxon>
        <taxon>Bacillati</taxon>
        <taxon>Actinomycetota</taxon>
        <taxon>Actinomycetes</taxon>
        <taxon>Micrococcales</taxon>
        <taxon>Microbacteriaceae</taxon>
        <taxon>Herbiconiux</taxon>
    </lineage>
</organism>
<dbReference type="CDD" id="cd00887">
    <property type="entry name" value="MoeA"/>
    <property type="match status" value="1"/>
</dbReference>
<dbReference type="EC" id="2.10.1.1" evidence="7"/>
<dbReference type="RefSeq" id="WP_259539137.1">
    <property type="nucleotide sequence ID" value="NZ_JANLCJ010000003.1"/>
</dbReference>
<dbReference type="Pfam" id="PF00994">
    <property type="entry name" value="MoCF_biosynth"/>
    <property type="match status" value="1"/>
</dbReference>
<dbReference type="InterPro" id="IPR005111">
    <property type="entry name" value="MoeA_C_domain_IV"/>
</dbReference>
<dbReference type="Proteomes" id="UP001165586">
    <property type="component" value="Unassembled WGS sequence"/>
</dbReference>
<dbReference type="InterPro" id="IPR036135">
    <property type="entry name" value="MoeA_linker/N_sf"/>
</dbReference>
<dbReference type="Pfam" id="PF03454">
    <property type="entry name" value="MoeA_C"/>
    <property type="match status" value="1"/>
</dbReference>
<keyword evidence="4 7" id="KW-0500">Molybdenum</keyword>
<comment type="catalytic activity">
    <reaction evidence="6">
        <text>adenylyl-molybdopterin + molybdate = Mo-molybdopterin + AMP + H(+)</text>
        <dbReference type="Rhea" id="RHEA:35047"/>
        <dbReference type="ChEBI" id="CHEBI:15378"/>
        <dbReference type="ChEBI" id="CHEBI:36264"/>
        <dbReference type="ChEBI" id="CHEBI:62727"/>
        <dbReference type="ChEBI" id="CHEBI:71302"/>
        <dbReference type="ChEBI" id="CHEBI:456215"/>
        <dbReference type="EC" id="2.10.1.1"/>
    </reaction>
</comment>
<evidence type="ECO:0000256" key="1">
    <source>
        <dbReference type="ARBA" id="ARBA00002901"/>
    </source>
</evidence>
<sequence length="438" mass="45101">MRTIDDHRRDVTALVGTISASLGSEELSITPAALTGDPAAFAQRVLASDIIAPSSLPSFDNSQMDGYAVLAADLSTATSDAPVRLPVAARVAAGDPFAEHAVGTATPVMTGAPIPAGADAVVPIERADPPVFPAFPELPALSEPSAGGMRPELAPTVGFVDPVEAGTFVRTAGSDIRSGQVLLRRGTRLGAAQLGVIAGTGATSVTVRRRPRVLLISTGHEIRDPGTELLPGQIYDANTPALTFALQSIGCAVTAVPCRSDDAADLLAIVDREAPGVDLVVTVGGVSAGTREVVRDAFGPLGVDFMKVAMQPGGPQGFGLARLSPTRELPVVSLPGNPVSALVSFEAFLRPALLTALGVAPALRESRRGRAAHPFTSPPGSHQLRRGIVHDDGTLELVGGPSSHLLHSYAESTVLVHVPIGTSDVALGDELDYWRIDG</sequence>
<dbReference type="EMBL" id="JANLCJ010000003">
    <property type="protein sequence ID" value="MCS5734299.1"/>
    <property type="molecule type" value="Genomic_DNA"/>
</dbReference>